<dbReference type="PANTHER" id="PTHR13696:SF96">
    <property type="entry name" value="COBQ_COBB_MIND_PARA NUCLEOTIDE BINDING DOMAIN-CONTAINING PROTEIN"/>
    <property type="match status" value="1"/>
</dbReference>
<reference evidence="2" key="1">
    <citation type="submission" date="2016-10" db="EMBL/GenBank/DDBJ databases">
        <authorList>
            <person name="Varghese N."/>
            <person name="Submissions S."/>
        </authorList>
    </citation>
    <scope>NUCLEOTIDE SEQUENCE [LARGE SCALE GENOMIC DNA]</scope>
    <source>
        <strain evidence="2">DSM 13234</strain>
    </source>
</reference>
<sequence>MVGPRAHVVVIGNEKGGSGKTTVAMHVTVGLMRLGFRVGCIDLDHRQQSLGRYVANRVGWVGRTGVALPMPRMAGVAASDIDSKAGAVAEESAGFDRALDDLATDCEFVVVDCPGSDVPLARHAHIHADTLITPINDSLLDLDLLGRLDPVNRTLVQAGPYADLVWDLRRERRRRHRSGIDWVVTRSRLSTLSDRNKLMMADLLPAMQKVLGFRLADGFGERMIYRYLFLWGLTVLDLDQAGIGLEMTKSHRAARDEVCALLGELWLPRVAERLDRLRDPVPQSIVGHT</sequence>
<dbReference type="SUPFAM" id="SSF52540">
    <property type="entry name" value="P-loop containing nucleoside triphosphate hydrolases"/>
    <property type="match status" value="1"/>
</dbReference>
<evidence type="ECO:0000313" key="1">
    <source>
        <dbReference type="EMBL" id="SEH30985.1"/>
    </source>
</evidence>
<gene>
    <name evidence="1" type="ORF">SAMN04244559_01034</name>
</gene>
<accession>A0A1H6H9W5</accession>
<dbReference type="InterPro" id="IPR015223">
    <property type="entry name" value="MipZ"/>
</dbReference>
<dbReference type="RefSeq" id="WP_083386626.1">
    <property type="nucleotide sequence ID" value="NZ_FNWO01000003.1"/>
</dbReference>
<protein>
    <submittedName>
        <fullName evidence="1">Chromosome partitioning protein</fullName>
    </submittedName>
</protein>
<dbReference type="CDD" id="cd02042">
    <property type="entry name" value="ParAB_family"/>
    <property type="match status" value="1"/>
</dbReference>
<keyword evidence="2" id="KW-1185">Reference proteome</keyword>
<organism evidence="1 2">
    <name type="scientific">Magnetospirillum fulvum</name>
    <name type="common">Rhodospirillum fulvum</name>
    <dbReference type="NCBI Taxonomy" id="1082"/>
    <lineage>
        <taxon>Bacteria</taxon>
        <taxon>Pseudomonadati</taxon>
        <taxon>Pseudomonadota</taxon>
        <taxon>Alphaproteobacteria</taxon>
        <taxon>Rhodospirillales</taxon>
        <taxon>Rhodospirillaceae</taxon>
        <taxon>Magnetospirillum</taxon>
    </lineage>
</organism>
<evidence type="ECO:0000313" key="2">
    <source>
        <dbReference type="Proteomes" id="UP000182983"/>
    </source>
</evidence>
<name>A0A1H6H9W5_MAGFU</name>
<dbReference type="Gene3D" id="3.40.50.300">
    <property type="entry name" value="P-loop containing nucleotide triphosphate hydrolases"/>
    <property type="match status" value="1"/>
</dbReference>
<dbReference type="Proteomes" id="UP000182983">
    <property type="component" value="Unassembled WGS sequence"/>
</dbReference>
<dbReference type="EMBL" id="FNWO01000003">
    <property type="protein sequence ID" value="SEH30985.1"/>
    <property type="molecule type" value="Genomic_DNA"/>
</dbReference>
<dbReference type="InterPro" id="IPR050678">
    <property type="entry name" value="DNA_Partitioning_ATPase"/>
</dbReference>
<dbReference type="PANTHER" id="PTHR13696">
    <property type="entry name" value="P-LOOP CONTAINING NUCLEOSIDE TRIPHOSPHATE HYDROLASE"/>
    <property type="match status" value="1"/>
</dbReference>
<dbReference type="AlphaFoldDB" id="A0A1H6H9W5"/>
<dbReference type="InterPro" id="IPR027417">
    <property type="entry name" value="P-loop_NTPase"/>
</dbReference>
<dbReference type="Pfam" id="PF09140">
    <property type="entry name" value="MipZ"/>
    <property type="match status" value="1"/>
</dbReference>
<proteinExistence type="predicted"/>